<dbReference type="SUPFAM" id="SSF47413">
    <property type="entry name" value="lambda repressor-like DNA-binding domains"/>
    <property type="match status" value="1"/>
</dbReference>
<evidence type="ECO:0000313" key="3">
    <source>
        <dbReference type="EMBL" id="AHF73944.1"/>
    </source>
</evidence>
<dbReference type="SMART" id="SM00530">
    <property type="entry name" value="HTH_XRE"/>
    <property type="match status" value="1"/>
</dbReference>
<dbReference type="Gene3D" id="1.10.260.40">
    <property type="entry name" value="lambda repressor-like DNA-binding domains"/>
    <property type="match status" value="1"/>
</dbReference>
<evidence type="ECO:0000259" key="2">
    <source>
        <dbReference type="PROSITE" id="PS50943"/>
    </source>
</evidence>
<accession>W0HJK0</accession>
<name>W0HJK0_9GAMM</name>
<dbReference type="RefSeq" id="WP_038468619.1">
    <property type="nucleotide sequence ID" value="NZ_CP006568.1"/>
</dbReference>
<reference evidence="3 4" key="1">
    <citation type="journal article" date="2014" name="Genome Biol. Evol.">
        <title>Genome degeneration and adaptation in a nascent stage of symbiosis.</title>
        <authorList>
            <person name="Oakeson K.F."/>
            <person name="Gil R."/>
            <person name="Clayton A.L."/>
            <person name="Dunn D.M."/>
            <person name="von Niederhausern A.C."/>
            <person name="Hamil C."/>
            <person name="Aoyagi A."/>
            <person name="Duval B."/>
            <person name="Baca A."/>
            <person name="Silva F.J."/>
            <person name="Vallier A."/>
            <person name="Jackson D.G."/>
            <person name="Latorre A."/>
            <person name="Weiss R.B."/>
            <person name="Heddi A."/>
            <person name="Moya A."/>
            <person name="Dale C."/>
        </authorList>
    </citation>
    <scope>NUCLEOTIDE SEQUENCE [LARGE SCALE GENOMIC DNA]</scope>
    <source>
        <strain evidence="4">none</strain>
    </source>
</reference>
<dbReference type="Pfam" id="PF01381">
    <property type="entry name" value="HTH_3"/>
    <property type="match status" value="1"/>
</dbReference>
<protein>
    <recommendedName>
        <fullName evidence="2">HTH cro/C1-type domain-containing protein</fullName>
    </recommendedName>
</protein>
<evidence type="ECO:0000313" key="4">
    <source>
        <dbReference type="Proteomes" id="UP000019025"/>
    </source>
</evidence>
<dbReference type="STRING" id="2342.SOPEG_2010"/>
<dbReference type="eggNOG" id="COG2944">
    <property type="taxonomic scope" value="Bacteria"/>
</dbReference>
<sequence length="102" mass="10925">MVTLSMAHAKKLKVIRQAEGMTQSEFAEALGIGLGTIKNYESGIKGVGALILDKVTNHPRFTKYTLWLMTGNIAPESGQVDPALSPDGHVSTSRSQKLQEAG</sequence>
<proteinExistence type="predicted"/>
<feature type="region of interest" description="Disordered" evidence="1">
    <location>
        <begin position="78"/>
        <end position="102"/>
    </location>
</feature>
<gene>
    <name evidence="3" type="ORF">SOPEG_2010</name>
</gene>
<dbReference type="Proteomes" id="UP000019025">
    <property type="component" value="Chromosome"/>
</dbReference>
<dbReference type="EMBL" id="CP006568">
    <property type="protein sequence ID" value="AHF73944.1"/>
    <property type="molecule type" value="Genomic_DNA"/>
</dbReference>
<dbReference type="InterPro" id="IPR001387">
    <property type="entry name" value="Cro/C1-type_HTH"/>
</dbReference>
<evidence type="ECO:0000256" key="1">
    <source>
        <dbReference type="SAM" id="MobiDB-lite"/>
    </source>
</evidence>
<keyword evidence="4" id="KW-1185">Reference proteome</keyword>
<feature type="compositionally biased region" description="Polar residues" evidence="1">
    <location>
        <begin position="90"/>
        <end position="102"/>
    </location>
</feature>
<dbReference type="CDD" id="cd00093">
    <property type="entry name" value="HTH_XRE"/>
    <property type="match status" value="1"/>
</dbReference>
<dbReference type="HOGENOM" id="CLU_139664_0_0_6"/>
<dbReference type="InterPro" id="IPR010982">
    <property type="entry name" value="Lambda_DNA-bd_dom_sf"/>
</dbReference>
<dbReference type="KEGG" id="pes:SOPEG_2010"/>
<feature type="domain" description="HTH cro/C1-type" evidence="2">
    <location>
        <begin position="12"/>
        <end position="43"/>
    </location>
</feature>
<dbReference type="AlphaFoldDB" id="W0HJK0"/>
<dbReference type="GO" id="GO:0003677">
    <property type="term" value="F:DNA binding"/>
    <property type="evidence" value="ECO:0007669"/>
    <property type="project" value="InterPro"/>
</dbReference>
<organism evidence="3 4">
    <name type="scientific">Candidatus Sodalis pierantonii str. SOPE</name>
    <dbReference type="NCBI Taxonomy" id="2342"/>
    <lineage>
        <taxon>Bacteria</taxon>
        <taxon>Pseudomonadati</taxon>
        <taxon>Pseudomonadota</taxon>
        <taxon>Gammaproteobacteria</taxon>
        <taxon>Enterobacterales</taxon>
        <taxon>Bruguierivoracaceae</taxon>
        <taxon>Sodalis</taxon>
    </lineage>
</organism>
<dbReference type="PROSITE" id="PS50943">
    <property type="entry name" value="HTH_CROC1"/>
    <property type="match status" value="1"/>
</dbReference>